<sequence>MGRKIDDDAFLSYEGVDEQSEGGGHKNEEESVIRSKKRKYSLIDCHPTSDAPCGFMRWKRIFQLLLYFSILFQFTTSDVVFTVEESATNVTTPSRHLHKLRHSRGSTPYLTASSSVINPRESNRLESFSLNCPHVVDSSNKNVHIEVVWTLNETVWLKIENGHQRVVNGESTFNKRRVSGKTVMRLLLNNARYLFDYDELTGDFSMEISPVLWSSDCGAWQCHVTVRQSNGKSHTLTSRRRIKPGEIGVRKETREETTKKDILPRIEEKPVKGQGERIEFASLSVEPIQVQKRGDRSSDHWNHNVASFSRNSDDNVYMTRKEEELSSNVVFARNDGPIRQHHKPVRHRELERLFDAQIDYELDMSTDDMYYLNSRARARSAQYYYNGGADDRAYLTLFYSMLFAVSLFL</sequence>
<evidence type="ECO:0000256" key="1">
    <source>
        <dbReference type="SAM" id="MobiDB-lite"/>
    </source>
</evidence>
<evidence type="ECO:0000313" key="2">
    <source>
        <dbReference type="EMBL" id="EGT43731.1"/>
    </source>
</evidence>
<gene>
    <name evidence="2" type="ORF">CAEBREN_11241</name>
</gene>
<organism evidence="3">
    <name type="scientific">Caenorhabditis brenneri</name>
    <name type="common">Nematode worm</name>
    <dbReference type="NCBI Taxonomy" id="135651"/>
    <lineage>
        <taxon>Eukaryota</taxon>
        <taxon>Metazoa</taxon>
        <taxon>Ecdysozoa</taxon>
        <taxon>Nematoda</taxon>
        <taxon>Chromadorea</taxon>
        <taxon>Rhabditida</taxon>
        <taxon>Rhabditina</taxon>
        <taxon>Rhabditomorpha</taxon>
        <taxon>Rhabditoidea</taxon>
        <taxon>Rhabditidae</taxon>
        <taxon>Peloderinae</taxon>
        <taxon>Caenorhabditis</taxon>
    </lineage>
</organism>
<dbReference type="Proteomes" id="UP000008068">
    <property type="component" value="Unassembled WGS sequence"/>
</dbReference>
<dbReference type="FunCoup" id="G0MT81">
    <property type="interactions" value="360"/>
</dbReference>
<feature type="compositionally biased region" description="Basic and acidic residues" evidence="1">
    <location>
        <begin position="23"/>
        <end position="32"/>
    </location>
</feature>
<dbReference type="AlphaFoldDB" id="G0MT81"/>
<dbReference type="EMBL" id="GL379811">
    <property type="protein sequence ID" value="EGT43731.1"/>
    <property type="molecule type" value="Genomic_DNA"/>
</dbReference>
<dbReference type="OrthoDB" id="5806254at2759"/>
<accession>G0MT81</accession>
<dbReference type="eggNOG" id="ENOG502TGPB">
    <property type="taxonomic scope" value="Eukaryota"/>
</dbReference>
<name>G0MT81_CAEBE</name>
<proteinExistence type="predicted"/>
<dbReference type="HOGENOM" id="CLU_062502_0_0_1"/>
<reference evidence="3" key="1">
    <citation type="submission" date="2011-07" db="EMBL/GenBank/DDBJ databases">
        <authorList>
            <consortium name="Caenorhabditis brenneri Sequencing and Analysis Consortium"/>
            <person name="Wilson R.K."/>
        </authorList>
    </citation>
    <scope>NUCLEOTIDE SEQUENCE [LARGE SCALE GENOMIC DNA]</scope>
    <source>
        <strain evidence="3">PB2801</strain>
    </source>
</reference>
<feature type="region of interest" description="Disordered" evidence="1">
    <location>
        <begin position="1"/>
        <end position="32"/>
    </location>
</feature>
<dbReference type="InParanoid" id="G0MT81"/>
<protein>
    <submittedName>
        <fullName evidence="2">Uncharacterized protein</fullName>
    </submittedName>
</protein>
<evidence type="ECO:0000313" key="3">
    <source>
        <dbReference type="Proteomes" id="UP000008068"/>
    </source>
</evidence>
<keyword evidence="3" id="KW-1185">Reference proteome</keyword>